<dbReference type="CDD" id="cd05251">
    <property type="entry name" value="NmrA_like_SDR_a"/>
    <property type="match status" value="1"/>
</dbReference>
<gene>
    <name evidence="4" type="ORF">FIBSPDRAFT_935393</name>
</gene>
<evidence type="ECO:0000256" key="1">
    <source>
        <dbReference type="ARBA" id="ARBA00006328"/>
    </source>
</evidence>
<proteinExistence type="inferred from homology"/>
<reference evidence="4 5" key="1">
    <citation type="journal article" date="2016" name="Mol. Biol. Evol.">
        <title>Comparative Genomics of Early-Diverging Mushroom-Forming Fungi Provides Insights into the Origins of Lignocellulose Decay Capabilities.</title>
        <authorList>
            <person name="Nagy L.G."/>
            <person name="Riley R."/>
            <person name="Tritt A."/>
            <person name="Adam C."/>
            <person name="Daum C."/>
            <person name="Floudas D."/>
            <person name="Sun H."/>
            <person name="Yadav J.S."/>
            <person name="Pangilinan J."/>
            <person name="Larsson K.H."/>
            <person name="Matsuura K."/>
            <person name="Barry K."/>
            <person name="Labutti K."/>
            <person name="Kuo R."/>
            <person name="Ohm R.A."/>
            <person name="Bhattacharya S.S."/>
            <person name="Shirouzu T."/>
            <person name="Yoshinaga Y."/>
            <person name="Martin F.M."/>
            <person name="Grigoriev I.V."/>
            <person name="Hibbett D.S."/>
        </authorList>
    </citation>
    <scope>NUCLEOTIDE SEQUENCE [LARGE SCALE GENOMIC DNA]</scope>
    <source>
        <strain evidence="4 5">CBS 109695</strain>
    </source>
</reference>
<dbReference type="PANTHER" id="PTHR42748:SF14">
    <property type="entry name" value="SNOAL-LIKE DOMAIN-CONTAINING PROTEIN"/>
    <property type="match status" value="1"/>
</dbReference>
<feature type="domain" description="NmrA-like" evidence="3">
    <location>
        <begin position="18"/>
        <end position="271"/>
    </location>
</feature>
<dbReference type="Gene3D" id="3.90.25.10">
    <property type="entry name" value="UDP-galactose 4-epimerase, domain 1"/>
    <property type="match status" value="1"/>
</dbReference>
<sequence length="442" mass="50115">MTYKPTHSANLTNMSTDKKLILVFGATGRQGLPVIDALLAPCDDGTPTPYAVRAFTRDPSSERAQQLSNRGIECVKGSVEDFSSIQAALEGAYGVFVNTDTFAIGEQREIYANMRIFEIAKQTNTMRHYVFSGLNYALKLGAHNPEYMVDHFNSKGRFADWLQAQPSAVDDSALSWSVVNTCLYFEMLNHYLLAPLNKRTDGTYVFPSPVQDGHVALISLRDIGYFIRYTFDHRAETSAQTLDVAGELITWDDMVKTFAKVTGQPAVHKRQTFDDWWKNCTNVDSPVGDGSPTFKQIFTAFFKMWRDDVVVRDMEWIRSIHPKLQSVEDWMRENNYDGSVVESFRKAGQVDKRGVGVNIEQVIALVLCHIRRPAPDRARHARRHALLLYEFDDWKQICPHGEKDHAGLGRHRRAWRSMRRRMVNGSTFGDEGSGVAVVKCVF</sequence>
<dbReference type="InterPro" id="IPR051164">
    <property type="entry name" value="NmrA-like_oxidored"/>
</dbReference>
<dbReference type="STRING" id="436010.A0A166DX61"/>
<evidence type="ECO:0000259" key="3">
    <source>
        <dbReference type="Pfam" id="PF05368"/>
    </source>
</evidence>
<evidence type="ECO:0000256" key="2">
    <source>
        <dbReference type="ARBA" id="ARBA00022857"/>
    </source>
</evidence>
<dbReference type="AlphaFoldDB" id="A0A166DX61"/>
<comment type="similarity">
    <text evidence="1">Belongs to the NmrA-type oxidoreductase family.</text>
</comment>
<protein>
    <submittedName>
        <fullName evidence="4">NAD(P)-binding protein</fullName>
    </submittedName>
</protein>
<dbReference type="Pfam" id="PF05368">
    <property type="entry name" value="NmrA"/>
    <property type="match status" value="1"/>
</dbReference>
<dbReference type="OrthoDB" id="300709at2759"/>
<keyword evidence="5" id="KW-1185">Reference proteome</keyword>
<dbReference type="PANTHER" id="PTHR42748">
    <property type="entry name" value="NITROGEN METABOLITE REPRESSION PROTEIN NMRA FAMILY MEMBER"/>
    <property type="match status" value="1"/>
</dbReference>
<organism evidence="4 5">
    <name type="scientific">Athelia psychrophila</name>
    <dbReference type="NCBI Taxonomy" id="1759441"/>
    <lineage>
        <taxon>Eukaryota</taxon>
        <taxon>Fungi</taxon>
        <taxon>Dikarya</taxon>
        <taxon>Basidiomycota</taxon>
        <taxon>Agaricomycotina</taxon>
        <taxon>Agaricomycetes</taxon>
        <taxon>Agaricomycetidae</taxon>
        <taxon>Atheliales</taxon>
        <taxon>Atheliaceae</taxon>
        <taxon>Athelia</taxon>
    </lineage>
</organism>
<dbReference type="InterPro" id="IPR036291">
    <property type="entry name" value="NAD(P)-bd_dom_sf"/>
</dbReference>
<evidence type="ECO:0000313" key="5">
    <source>
        <dbReference type="Proteomes" id="UP000076532"/>
    </source>
</evidence>
<evidence type="ECO:0000313" key="4">
    <source>
        <dbReference type="EMBL" id="KZP15160.1"/>
    </source>
</evidence>
<dbReference type="Gene3D" id="3.40.50.720">
    <property type="entry name" value="NAD(P)-binding Rossmann-like Domain"/>
    <property type="match status" value="1"/>
</dbReference>
<accession>A0A166DX61</accession>
<keyword evidence="2" id="KW-0521">NADP</keyword>
<dbReference type="SUPFAM" id="SSF51735">
    <property type="entry name" value="NAD(P)-binding Rossmann-fold domains"/>
    <property type="match status" value="1"/>
</dbReference>
<dbReference type="InterPro" id="IPR008030">
    <property type="entry name" value="NmrA-like"/>
</dbReference>
<dbReference type="EMBL" id="KV417608">
    <property type="protein sequence ID" value="KZP15160.1"/>
    <property type="molecule type" value="Genomic_DNA"/>
</dbReference>
<dbReference type="GO" id="GO:0005634">
    <property type="term" value="C:nucleus"/>
    <property type="evidence" value="ECO:0007669"/>
    <property type="project" value="TreeGrafter"/>
</dbReference>
<dbReference type="Proteomes" id="UP000076532">
    <property type="component" value="Unassembled WGS sequence"/>
</dbReference>
<name>A0A166DX61_9AGAM</name>